<feature type="compositionally biased region" description="Basic residues" evidence="1">
    <location>
        <begin position="235"/>
        <end position="247"/>
    </location>
</feature>
<comment type="caution">
    <text evidence="2">The sequence shown here is derived from an EMBL/GenBank/DDBJ whole genome shotgun (WGS) entry which is preliminary data.</text>
</comment>
<dbReference type="EMBL" id="VRMN01000004">
    <property type="protein sequence ID" value="KAA8495015.1"/>
    <property type="molecule type" value="Genomic_DNA"/>
</dbReference>
<keyword evidence="3" id="KW-1185">Reference proteome</keyword>
<reference evidence="3" key="1">
    <citation type="journal article" date="2019" name="Nat. Commun.">
        <title>Expansion of phycobilisome linker gene families in mesophilic red algae.</title>
        <authorList>
            <person name="Lee J."/>
            <person name="Kim D."/>
            <person name="Bhattacharya D."/>
            <person name="Yoon H.S."/>
        </authorList>
    </citation>
    <scope>NUCLEOTIDE SEQUENCE [LARGE SCALE GENOMIC DNA]</scope>
    <source>
        <strain evidence="3">CCMP 1328</strain>
    </source>
</reference>
<proteinExistence type="predicted"/>
<gene>
    <name evidence="2" type="ORF">FVE85_3256</name>
</gene>
<accession>A0A5J4YUT4</accession>
<organism evidence="2 3">
    <name type="scientific">Porphyridium purpureum</name>
    <name type="common">Red alga</name>
    <name type="synonym">Porphyridium cruentum</name>
    <dbReference type="NCBI Taxonomy" id="35688"/>
    <lineage>
        <taxon>Eukaryota</taxon>
        <taxon>Rhodophyta</taxon>
        <taxon>Bangiophyceae</taxon>
        <taxon>Porphyridiales</taxon>
        <taxon>Porphyridiaceae</taxon>
        <taxon>Porphyridium</taxon>
    </lineage>
</organism>
<evidence type="ECO:0000256" key="1">
    <source>
        <dbReference type="SAM" id="MobiDB-lite"/>
    </source>
</evidence>
<feature type="compositionally biased region" description="Basic residues" evidence="1">
    <location>
        <begin position="210"/>
        <end position="222"/>
    </location>
</feature>
<dbReference type="Proteomes" id="UP000324585">
    <property type="component" value="Unassembled WGS sequence"/>
</dbReference>
<sequence length="254" mass="27489">MASEPRRAHVASSVAAKSGASSCSKALLRALQPDGPHKQFALIQYNRTRSGASALKSLDGRILCVAHPSCADTTDAGHASGADSLSLNARVSALDTKHARVYAFDGEAWVAGPRIEHVLRLVNSEDPLAAASYTFMKPQGDVHAQTTPQYPTQQARLDVRHKTLLSHDAPVRMVEHAFCSGRSHGAFSEEGPGSEELHDGQTHGQGSPVVRHKQKAEKKRRHSDALGATDSELRKLKKKMKREKKEHRQSTGSA</sequence>
<name>A0A5J4YUT4_PORPP</name>
<dbReference type="AlphaFoldDB" id="A0A5J4YUT4"/>
<feature type="region of interest" description="Disordered" evidence="1">
    <location>
        <begin position="184"/>
        <end position="254"/>
    </location>
</feature>
<protein>
    <submittedName>
        <fullName evidence="2">Uncharacterized protein</fullName>
    </submittedName>
</protein>
<evidence type="ECO:0000313" key="3">
    <source>
        <dbReference type="Proteomes" id="UP000324585"/>
    </source>
</evidence>
<evidence type="ECO:0000313" key="2">
    <source>
        <dbReference type="EMBL" id="KAA8495015.1"/>
    </source>
</evidence>